<proteinExistence type="predicted"/>
<dbReference type="AlphaFoldDB" id="A0A9P9BLL0"/>
<feature type="region of interest" description="Disordered" evidence="1">
    <location>
        <begin position="79"/>
        <end position="152"/>
    </location>
</feature>
<evidence type="ECO:0000256" key="1">
    <source>
        <dbReference type="SAM" id="MobiDB-lite"/>
    </source>
</evidence>
<evidence type="ECO:0000313" key="3">
    <source>
        <dbReference type="EMBL" id="KAH7025017.1"/>
    </source>
</evidence>
<dbReference type="GeneID" id="70191643"/>
<feature type="compositionally biased region" description="Low complexity" evidence="1">
    <location>
        <begin position="79"/>
        <end position="148"/>
    </location>
</feature>
<feature type="chain" id="PRO_5040418894" evidence="2">
    <location>
        <begin position="22"/>
        <end position="410"/>
    </location>
</feature>
<reference evidence="3" key="1">
    <citation type="journal article" date="2021" name="Nat. Commun.">
        <title>Genetic determinants of endophytism in the Arabidopsis root mycobiome.</title>
        <authorList>
            <person name="Mesny F."/>
            <person name="Miyauchi S."/>
            <person name="Thiergart T."/>
            <person name="Pickel B."/>
            <person name="Atanasova L."/>
            <person name="Karlsson M."/>
            <person name="Huettel B."/>
            <person name="Barry K.W."/>
            <person name="Haridas S."/>
            <person name="Chen C."/>
            <person name="Bauer D."/>
            <person name="Andreopoulos W."/>
            <person name="Pangilinan J."/>
            <person name="LaButti K."/>
            <person name="Riley R."/>
            <person name="Lipzen A."/>
            <person name="Clum A."/>
            <person name="Drula E."/>
            <person name="Henrissat B."/>
            <person name="Kohler A."/>
            <person name="Grigoriev I.V."/>
            <person name="Martin F.M."/>
            <person name="Hacquard S."/>
        </authorList>
    </citation>
    <scope>NUCLEOTIDE SEQUENCE</scope>
    <source>
        <strain evidence="3">MPI-CAGE-CH-0230</strain>
    </source>
</reference>
<dbReference type="Proteomes" id="UP000756346">
    <property type="component" value="Unassembled WGS sequence"/>
</dbReference>
<gene>
    <name evidence="3" type="ORF">B0I36DRAFT_416976</name>
</gene>
<evidence type="ECO:0000313" key="4">
    <source>
        <dbReference type="Proteomes" id="UP000756346"/>
    </source>
</evidence>
<accession>A0A9P9BLL0</accession>
<comment type="caution">
    <text evidence="3">The sequence shown here is derived from an EMBL/GenBank/DDBJ whole genome shotgun (WGS) entry which is preliminary data.</text>
</comment>
<sequence length="410" mass="40859">MFVKSPAVLLSLAAVIGSTAAKPCNKPPTTHGSGEHAYSTQPATYDTYVATSFSMSSVATYPVSTASSYMVSTTSPCETSSSVSSSVSSSSSVSTDSVSSSSSTGSSTLSSVDPSTTESSTSSETTSSTTSSSTTSSSSSTTSSDTIPTPTPPACALEGDRCILLWDRLADVLDPIANDPCCDGLTCQGGICAVPEPEPVCVPDGNICVVGALACCNTAFTCNGGQCQAPPPPTCSPRFGMCTTNGDCCDDDECNAGVCLEPPVIQPPVCIAVGNSCIGPFTGDTCCGTDTFCDSTGTGTCRVRGPGDAEPICIADGGMCLPFSTGLCCNPDSVCSNNICQADDAGDPCVGDGRACNADDTCCVPGQTCQADGLCGVPQAPNTGSTPCVGEADCVLSGGGRFCIDGICQG</sequence>
<evidence type="ECO:0000256" key="2">
    <source>
        <dbReference type="SAM" id="SignalP"/>
    </source>
</evidence>
<organism evidence="3 4">
    <name type="scientific">Microdochium trichocladiopsis</name>
    <dbReference type="NCBI Taxonomy" id="1682393"/>
    <lineage>
        <taxon>Eukaryota</taxon>
        <taxon>Fungi</taxon>
        <taxon>Dikarya</taxon>
        <taxon>Ascomycota</taxon>
        <taxon>Pezizomycotina</taxon>
        <taxon>Sordariomycetes</taxon>
        <taxon>Xylariomycetidae</taxon>
        <taxon>Xylariales</taxon>
        <taxon>Microdochiaceae</taxon>
        <taxon>Microdochium</taxon>
    </lineage>
</organism>
<feature type="signal peptide" evidence="2">
    <location>
        <begin position="1"/>
        <end position="21"/>
    </location>
</feature>
<protein>
    <submittedName>
        <fullName evidence="3">Uncharacterized protein</fullName>
    </submittedName>
</protein>
<keyword evidence="2" id="KW-0732">Signal</keyword>
<name>A0A9P9BLL0_9PEZI</name>
<dbReference type="RefSeq" id="XP_046008565.1">
    <property type="nucleotide sequence ID" value="XM_046162097.1"/>
</dbReference>
<keyword evidence="4" id="KW-1185">Reference proteome</keyword>
<dbReference type="EMBL" id="JAGTJQ010000009">
    <property type="protein sequence ID" value="KAH7025017.1"/>
    <property type="molecule type" value="Genomic_DNA"/>
</dbReference>
<dbReference type="OrthoDB" id="10619759at2759"/>